<dbReference type="RefSeq" id="WP_168006142.1">
    <property type="nucleotide sequence ID" value="NZ_JAATHJ010000009.1"/>
</dbReference>
<dbReference type="Proteomes" id="UP000752012">
    <property type="component" value="Unassembled WGS sequence"/>
</dbReference>
<accession>A0A969TUX5</accession>
<evidence type="ECO:0000313" key="2">
    <source>
        <dbReference type="Proteomes" id="UP000752012"/>
    </source>
</evidence>
<sequence>MNAEELMTGLTMCAAPEAPKKIEHLRPDVVIDLRAEAPTTEESVSFSLVNGGPTDPQELKRAVEYTADVLQIGNRAVLH</sequence>
<protein>
    <submittedName>
        <fullName evidence="1">Uncharacterized protein</fullName>
    </submittedName>
</protein>
<organism evidence="1 2">
    <name type="scientific">Alkalicoccus luteus</name>
    <dbReference type="NCBI Taxonomy" id="1237094"/>
    <lineage>
        <taxon>Bacteria</taxon>
        <taxon>Bacillati</taxon>
        <taxon>Bacillota</taxon>
        <taxon>Bacilli</taxon>
        <taxon>Bacillales</taxon>
        <taxon>Bacillaceae</taxon>
        <taxon>Alkalicoccus</taxon>
    </lineage>
</organism>
<dbReference type="EMBL" id="JAATHJ010000009">
    <property type="protein sequence ID" value="NJP37522.1"/>
    <property type="molecule type" value="Genomic_DNA"/>
</dbReference>
<comment type="caution">
    <text evidence="1">The sequence shown here is derived from an EMBL/GenBank/DDBJ whole genome shotgun (WGS) entry which is preliminary data.</text>
</comment>
<dbReference type="AlphaFoldDB" id="A0A969TUX5"/>
<proteinExistence type="predicted"/>
<keyword evidence="2" id="KW-1185">Reference proteome</keyword>
<evidence type="ECO:0000313" key="1">
    <source>
        <dbReference type="EMBL" id="NJP37522.1"/>
    </source>
</evidence>
<gene>
    <name evidence="1" type="ORF">HCN83_07970</name>
</gene>
<name>A0A969TUX5_9BACI</name>
<reference evidence="1 2" key="1">
    <citation type="submission" date="2020-03" db="EMBL/GenBank/DDBJ databases">
        <title>Assessment of the enzymatic potential of alkaline-tolerant lipase obtained from Bacillus luteus H11 (technogenic soil) for the bioremediation of saline soils contaminated with petroleum substances.</title>
        <authorList>
            <person name="Kalwasinska A."/>
        </authorList>
    </citation>
    <scope>NUCLEOTIDE SEQUENCE [LARGE SCALE GENOMIC DNA]</scope>
    <source>
        <strain evidence="1 2">H11</strain>
    </source>
</reference>